<evidence type="ECO:0000259" key="2">
    <source>
        <dbReference type="Pfam" id="PF19838"/>
    </source>
</evidence>
<dbReference type="InterPro" id="IPR020889">
    <property type="entry name" value="LipoPS_assembly_LptD"/>
</dbReference>
<dbReference type="GO" id="GO:1990351">
    <property type="term" value="C:transporter complex"/>
    <property type="evidence" value="ECO:0007669"/>
    <property type="project" value="TreeGrafter"/>
</dbReference>
<dbReference type="Pfam" id="PF04453">
    <property type="entry name" value="LptD"/>
    <property type="match status" value="1"/>
</dbReference>
<protein>
    <submittedName>
        <fullName evidence="3">LPS-assembly protein LptD</fullName>
    </submittedName>
</protein>
<evidence type="ECO:0000259" key="1">
    <source>
        <dbReference type="Pfam" id="PF04453"/>
    </source>
</evidence>
<sequence>MASVRVWLGIFLFFLISGLALAAEVEILKDDAPKAGAWRLRAGLLVYDAATREYTASGGVELVQGDRRLSCEWAKVNEVTKVARLKGQVLIVLGEDRLSGQEGVFNLVTRCGEMHGARLFLKRNNFHVESVLIRKTGEQTFYAEEAVVTTCDAARPPWSFKTRKINVVVEGQARAQGTTLRLAGLPVLYTPFLSLPVLRQRQSGLLLPHMNFDRSSGLVLEFPVYWAINNHSDATFYQNYLSRRGYMQGFDLRYRGFKDAAGDLRLVYLKDGKADAPVPDRYWVTGMVNQPLTDRLQLRLSLDRVSDSDFYKTFNYGYLGLNTFNRDLLGEYGRMLEQQEVSTRLSTLLLSGNFPRVQLTAFGRAYQRLNVAEPFPFNQAPGVRLATLTTPLGKLPFMVGLESTYGYYFQNQGGRGHRLDFHPQVWFHSDLFSLLSMEARGGFRESIFLVDREDPAGRPVSSSSRELYDLKVSLASTWFRDFGREEGKTTFYRHYLRPEITYWNTPKYNPRLIPFFYPFDWGWVDRTSRNLPVREGEEPLGGVNMLTYGFSTSLLKRSETPQGQAEVRDLLWFRLLHGYFFNSTNMGIDGLPQHHHQFSEFLGEMEIYPYKRLILGSEVGLSPYAESFSRAKVKFVYFDRFRRQYLDVSYLFIKNYANQINVAAYLDLIPSLKTWVTFNHTFLYTKKLERQYGVILQRQCWGVAITITDRPDDTRVGVSLFVPSLMERTRRLPVNFPSEARFVKD</sequence>
<organism evidence="3">
    <name type="scientific">Desulfobacca acetoxidans</name>
    <dbReference type="NCBI Taxonomy" id="60893"/>
    <lineage>
        <taxon>Bacteria</taxon>
        <taxon>Pseudomonadati</taxon>
        <taxon>Thermodesulfobacteriota</taxon>
        <taxon>Desulfobaccia</taxon>
        <taxon>Desulfobaccales</taxon>
        <taxon>Desulfobaccaceae</taxon>
        <taxon>Desulfobacca</taxon>
    </lineage>
</organism>
<evidence type="ECO:0000313" key="3">
    <source>
        <dbReference type="EMBL" id="HGZ11793.1"/>
    </source>
</evidence>
<dbReference type="GO" id="GO:0015920">
    <property type="term" value="P:lipopolysaccharide transport"/>
    <property type="evidence" value="ECO:0007669"/>
    <property type="project" value="InterPro"/>
</dbReference>
<dbReference type="HAMAP" id="MF_01411">
    <property type="entry name" value="LPS_assembly_LptD"/>
    <property type="match status" value="1"/>
</dbReference>
<dbReference type="EMBL" id="DTKJ01000042">
    <property type="protein sequence ID" value="HGZ11793.1"/>
    <property type="molecule type" value="Genomic_DNA"/>
</dbReference>
<dbReference type="AlphaFoldDB" id="A0A7C5AMF9"/>
<dbReference type="GO" id="GO:0043165">
    <property type="term" value="P:Gram-negative-bacterium-type cell outer membrane assembly"/>
    <property type="evidence" value="ECO:0007669"/>
    <property type="project" value="InterPro"/>
</dbReference>
<reference evidence="3" key="1">
    <citation type="journal article" date="2020" name="mSystems">
        <title>Genome- and Community-Level Interaction Insights into Carbon Utilization and Element Cycling Functions of Hydrothermarchaeota in Hydrothermal Sediment.</title>
        <authorList>
            <person name="Zhou Z."/>
            <person name="Liu Y."/>
            <person name="Xu W."/>
            <person name="Pan J."/>
            <person name="Luo Z.H."/>
            <person name="Li M."/>
        </authorList>
    </citation>
    <scope>NUCLEOTIDE SEQUENCE [LARGE SCALE GENOMIC DNA]</scope>
    <source>
        <strain evidence="3">SpSt-853</strain>
    </source>
</reference>
<gene>
    <name evidence="3" type="primary">lptD</name>
    <name evidence="3" type="ORF">ENW48_06200</name>
</gene>
<name>A0A7C5AMF9_9BACT</name>
<feature type="domain" description="LPS-assembly protein LptD central" evidence="2">
    <location>
        <begin position="179"/>
        <end position="268"/>
    </location>
</feature>
<dbReference type="GO" id="GO:0009279">
    <property type="term" value="C:cell outer membrane"/>
    <property type="evidence" value="ECO:0007669"/>
    <property type="project" value="InterPro"/>
</dbReference>
<proteinExistence type="inferred from homology"/>
<dbReference type="PANTHER" id="PTHR30189:SF1">
    <property type="entry name" value="LPS-ASSEMBLY PROTEIN LPTD"/>
    <property type="match status" value="1"/>
</dbReference>
<feature type="domain" description="LptD C-terminal" evidence="1">
    <location>
        <begin position="280"/>
        <end position="662"/>
    </location>
</feature>
<accession>A0A7C5AMF9</accession>
<dbReference type="InterPro" id="IPR007543">
    <property type="entry name" value="LptD_C"/>
</dbReference>
<comment type="caution">
    <text evidence="3">The sequence shown here is derived from an EMBL/GenBank/DDBJ whole genome shotgun (WGS) entry which is preliminary data.</text>
</comment>
<dbReference type="Pfam" id="PF19838">
    <property type="entry name" value="LptD_2"/>
    <property type="match status" value="1"/>
</dbReference>
<dbReference type="InterPro" id="IPR045659">
    <property type="entry name" value="LptD_2"/>
</dbReference>
<dbReference type="InterPro" id="IPR050218">
    <property type="entry name" value="LptD"/>
</dbReference>
<dbReference type="PANTHER" id="PTHR30189">
    <property type="entry name" value="LPS-ASSEMBLY PROTEIN"/>
    <property type="match status" value="1"/>
</dbReference>